<dbReference type="Proteomes" id="UP001055879">
    <property type="component" value="Linkage Group LG11"/>
</dbReference>
<reference evidence="2" key="1">
    <citation type="journal article" date="2022" name="Mol. Ecol. Resour.">
        <title>The genomes of chicory, endive, great burdock and yacon provide insights into Asteraceae palaeo-polyploidization history and plant inulin production.</title>
        <authorList>
            <person name="Fan W."/>
            <person name="Wang S."/>
            <person name="Wang H."/>
            <person name="Wang A."/>
            <person name="Jiang F."/>
            <person name="Liu H."/>
            <person name="Zhao H."/>
            <person name="Xu D."/>
            <person name="Zhang Y."/>
        </authorList>
    </citation>
    <scope>NUCLEOTIDE SEQUENCE [LARGE SCALE GENOMIC DNA]</scope>
    <source>
        <strain evidence="2">cv. Niubang</strain>
    </source>
</reference>
<keyword evidence="2" id="KW-1185">Reference proteome</keyword>
<accession>A0ACB8Z5S8</accession>
<reference evidence="1 2" key="2">
    <citation type="journal article" date="2022" name="Mol. Ecol. Resour.">
        <title>The genomes of chicory, endive, great burdock and yacon provide insights into Asteraceae paleo-polyploidization history and plant inulin production.</title>
        <authorList>
            <person name="Fan W."/>
            <person name="Wang S."/>
            <person name="Wang H."/>
            <person name="Wang A."/>
            <person name="Jiang F."/>
            <person name="Liu H."/>
            <person name="Zhao H."/>
            <person name="Xu D."/>
            <person name="Zhang Y."/>
        </authorList>
    </citation>
    <scope>NUCLEOTIDE SEQUENCE [LARGE SCALE GENOMIC DNA]</scope>
    <source>
        <strain evidence="2">cv. Niubang</strain>
    </source>
</reference>
<organism evidence="1 2">
    <name type="scientific">Arctium lappa</name>
    <name type="common">Greater burdock</name>
    <name type="synonym">Lappa major</name>
    <dbReference type="NCBI Taxonomy" id="4217"/>
    <lineage>
        <taxon>Eukaryota</taxon>
        <taxon>Viridiplantae</taxon>
        <taxon>Streptophyta</taxon>
        <taxon>Embryophyta</taxon>
        <taxon>Tracheophyta</taxon>
        <taxon>Spermatophyta</taxon>
        <taxon>Magnoliopsida</taxon>
        <taxon>eudicotyledons</taxon>
        <taxon>Gunneridae</taxon>
        <taxon>Pentapetalae</taxon>
        <taxon>asterids</taxon>
        <taxon>campanulids</taxon>
        <taxon>Asterales</taxon>
        <taxon>Asteraceae</taxon>
        <taxon>Carduoideae</taxon>
        <taxon>Cardueae</taxon>
        <taxon>Arctiinae</taxon>
        <taxon>Arctium</taxon>
    </lineage>
</organism>
<evidence type="ECO:0000313" key="1">
    <source>
        <dbReference type="EMBL" id="KAI3693019.1"/>
    </source>
</evidence>
<protein>
    <submittedName>
        <fullName evidence="1">Uncharacterized protein</fullName>
    </submittedName>
</protein>
<gene>
    <name evidence="1" type="ORF">L6452_32846</name>
</gene>
<proteinExistence type="predicted"/>
<sequence length="355" mass="39157">MMLFLEGVDLTISEYVANGPYEPFIIIVAVPATATTPAIPERYPPKEIRQWSDEDKNKVGLDAKAKTIISMAFPDEAFHYMMHLKTSKEMSKKVFRPSSCKKTSDNKYLKLNEKYVKLKSYKRKGKGLIAEEHDWAESEESSSDEEDAANLCLMADIKEEVEESSGSTTTFISSQVSISTNPSLPESERCHVVDVLTIDLYNALNGKTLADQVIVNEIISIEREQAIAALKAEKAIIEGWCKSSTKITDLISAQIPAHDKTGIGYRSNKDESSKDCSMLKFGMFVSSIPDTSSSQRSSSSNPIPKDLSKSSRLADKGKSIFRNSKKATEVETLKKTPSKPSADQPSSSGSKITDN</sequence>
<comment type="caution">
    <text evidence="1">The sequence shown here is derived from an EMBL/GenBank/DDBJ whole genome shotgun (WGS) entry which is preliminary data.</text>
</comment>
<evidence type="ECO:0000313" key="2">
    <source>
        <dbReference type="Proteomes" id="UP001055879"/>
    </source>
</evidence>
<name>A0ACB8Z5S8_ARCLA</name>
<dbReference type="EMBL" id="CM042057">
    <property type="protein sequence ID" value="KAI3693019.1"/>
    <property type="molecule type" value="Genomic_DNA"/>
</dbReference>